<dbReference type="Proteomes" id="UP000265618">
    <property type="component" value="Unassembled WGS sequence"/>
</dbReference>
<feature type="compositionally biased region" description="Basic and acidic residues" evidence="1">
    <location>
        <begin position="372"/>
        <end position="394"/>
    </location>
</feature>
<reference evidence="3 4" key="2">
    <citation type="journal article" date="2018" name="PLoS ONE">
        <title>The draft genome of Kipferlia bialata reveals reductive genome evolution in fornicate parasites.</title>
        <authorList>
            <person name="Tanifuji G."/>
            <person name="Takabayashi S."/>
            <person name="Kume K."/>
            <person name="Takagi M."/>
            <person name="Nakayama T."/>
            <person name="Kamikawa R."/>
            <person name="Inagaki Y."/>
            <person name="Hashimoto T."/>
        </authorList>
    </citation>
    <scope>NUCLEOTIDE SEQUENCE [LARGE SCALE GENOMIC DNA]</scope>
    <source>
        <strain evidence="3">NY0173</strain>
    </source>
</reference>
<protein>
    <submittedName>
        <fullName evidence="3">Uncharacterized protein</fullName>
    </submittedName>
</protein>
<organism evidence="3 4">
    <name type="scientific">Kipferlia bialata</name>
    <dbReference type="NCBI Taxonomy" id="797122"/>
    <lineage>
        <taxon>Eukaryota</taxon>
        <taxon>Metamonada</taxon>
        <taxon>Carpediemonas-like organisms</taxon>
        <taxon>Kipferlia</taxon>
    </lineage>
</organism>
<feature type="region of interest" description="Disordered" evidence="1">
    <location>
        <begin position="369"/>
        <end position="404"/>
    </location>
</feature>
<keyword evidence="4" id="KW-1185">Reference proteome</keyword>
<name>A0A9K3CZQ4_9EUKA</name>
<accession>A0A9K3CZQ4</accession>
<evidence type="ECO:0000256" key="1">
    <source>
        <dbReference type="SAM" id="MobiDB-lite"/>
    </source>
</evidence>
<feature type="compositionally biased region" description="Acidic residues" evidence="1">
    <location>
        <begin position="144"/>
        <end position="159"/>
    </location>
</feature>
<evidence type="ECO:0000313" key="4">
    <source>
        <dbReference type="Proteomes" id="UP000265618"/>
    </source>
</evidence>
<gene>
    <name evidence="2" type="ORF">KIPB_005428</name>
    <name evidence="3" type="ORF">KIPB_007906</name>
</gene>
<sequence>MIVGLLSFSVVAVSYVLWIFVRKRLRALTIVNRFYSSMLSRVSFEAPPTFVTPLTGDAILPGAVLRHTLSTNLPLDTLVARCLQVEGTATDTEGGVPVGVDLALNPSAGFCLLTRKHGVSGELFLLSLESPCAQRYLLNTEGEGEIMDDEEGGDEEEDREVPVDKEGEGVWWPVDATSVHGFQVYKSSLGLPVKGVVAPKPFSSQGLVEDYLALHTALSVSLMPGTVFGSGDEAESEGGYVWDGLRQAAGWTETDTETGRIASKEVDISSVEGVPEAEGEGEGEGYVAGRMRVSVSVAKESEEVKEAGEVADTVVEGEVSSPLSTTPSSSNWYSTVTVSVAGPPEDGVPEVFVEVVSVRQRLMPALRLGGRGKKEERDRRPRVERERDAAKAEETPQAEPPLLPPDVSIHVPVESPLHAALHAVTAGDTDTPKVPLALRLSVAEHGYRL</sequence>
<comment type="caution">
    <text evidence="3">The sequence shown here is derived from an EMBL/GenBank/DDBJ whole genome shotgun (WGS) entry which is preliminary data.</text>
</comment>
<evidence type="ECO:0000313" key="2">
    <source>
        <dbReference type="EMBL" id="GIQ84012.1"/>
    </source>
</evidence>
<evidence type="ECO:0000313" key="3">
    <source>
        <dbReference type="EMBL" id="GIQ86116.1"/>
    </source>
</evidence>
<reference evidence="3" key="1">
    <citation type="submission" date="2016-10" db="EMBL/GenBank/DDBJ databases">
        <authorList>
            <person name="Tanifuji G."/>
            <person name="Kume K."/>
            <person name="Nakayama T."/>
            <person name="Takabayashi S."/>
            <person name="Hashimoto T."/>
        </authorList>
    </citation>
    <scope>NUCLEOTIDE SEQUENCE</scope>
    <source>
        <strain evidence="3">NY0173</strain>
    </source>
</reference>
<dbReference type="AlphaFoldDB" id="A0A9K3CZQ4"/>
<dbReference type="EMBL" id="BDIP01002325">
    <property type="protein sequence ID" value="GIQ86116.1"/>
    <property type="molecule type" value="Genomic_DNA"/>
</dbReference>
<feature type="region of interest" description="Disordered" evidence="1">
    <location>
        <begin position="144"/>
        <end position="164"/>
    </location>
</feature>
<proteinExistence type="predicted"/>
<dbReference type="EMBL" id="BDIP01001271">
    <property type="protein sequence ID" value="GIQ84012.1"/>
    <property type="molecule type" value="Genomic_DNA"/>
</dbReference>